<dbReference type="AlphaFoldDB" id="A0AAE0K3G8"/>
<dbReference type="EMBL" id="JAULSN010000006">
    <property type="protein sequence ID" value="KAK3368905.1"/>
    <property type="molecule type" value="Genomic_DNA"/>
</dbReference>
<keyword evidence="3" id="KW-1185">Reference proteome</keyword>
<accession>A0AAE0K3G8</accession>
<name>A0AAE0K3G8_9PEZI</name>
<evidence type="ECO:0000256" key="1">
    <source>
        <dbReference type="SAM" id="MobiDB-lite"/>
    </source>
</evidence>
<protein>
    <submittedName>
        <fullName evidence="2">Uncharacterized protein</fullName>
    </submittedName>
</protein>
<reference evidence="2" key="1">
    <citation type="journal article" date="2023" name="Mol. Phylogenet. Evol.">
        <title>Genome-scale phylogeny and comparative genomics of the fungal order Sordariales.</title>
        <authorList>
            <person name="Hensen N."/>
            <person name="Bonometti L."/>
            <person name="Westerberg I."/>
            <person name="Brannstrom I.O."/>
            <person name="Guillou S."/>
            <person name="Cros-Aarteil S."/>
            <person name="Calhoun S."/>
            <person name="Haridas S."/>
            <person name="Kuo A."/>
            <person name="Mondo S."/>
            <person name="Pangilinan J."/>
            <person name="Riley R."/>
            <person name="LaButti K."/>
            <person name="Andreopoulos B."/>
            <person name="Lipzen A."/>
            <person name="Chen C."/>
            <person name="Yan M."/>
            <person name="Daum C."/>
            <person name="Ng V."/>
            <person name="Clum A."/>
            <person name="Steindorff A."/>
            <person name="Ohm R.A."/>
            <person name="Martin F."/>
            <person name="Silar P."/>
            <person name="Natvig D.O."/>
            <person name="Lalanne C."/>
            <person name="Gautier V."/>
            <person name="Ament-Velasquez S.L."/>
            <person name="Kruys A."/>
            <person name="Hutchinson M.I."/>
            <person name="Powell A.J."/>
            <person name="Barry K."/>
            <person name="Miller A.N."/>
            <person name="Grigoriev I.V."/>
            <person name="Debuchy R."/>
            <person name="Gladieux P."/>
            <person name="Hiltunen Thoren M."/>
            <person name="Johannesson H."/>
        </authorList>
    </citation>
    <scope>NUCLEOTIDE SEQUENCE</scope>
    <source>
        <strain evidence="2">CBS 958.72</strain>
    </source>
</reference>
<dbReference type="Proteomes" id="UP001287356">
    <property type="component" value="Unassembled WGS sequence"/>
</dbReference>
<gene>
    <name evidence="2" type="ORF">B0T24DRAFT_343576</name>
</gene>
<proteinExistence type="predicted"/>
<evidence type="ECO:0000313" key="2">
    <source>
        <dbReference type="EMBL" id="KAK3368905.1"/>
    </source>
</evidence>
<feature type="compositionally biased region" description="Polar residues" evidence="1">
    <location>
        <begin position="152"/>
        <end position="169"/>
    </location>
</feature>
<feature type="region of interest" description="Disordered" evidence="1">
    <location>
        <begin position="143"/>
        <end position="169"/>
    </location>
</feature>
<organism evidence="2 3">
    <name type="scientific">Lasiosphaeria ovina</name>
    <dbReference type="NCBI Taxonomy" id="92902"/>
    <lineage>
        <taxon>Eukaryota</taxon>
        <taxon>Fungi</taxon>
        <taxon>Dikarya</taxon>
        <taxon>Ascomycota</taxon>
        <taxon>Pezizomycotina</taxon>
        <taxon>Sordariomycetes</taxon>
        <taxon>Sordariomycetidae</taxon>
        <taxon>Sordariales</taxon>
        <taxon>Lasiosphaeriaceae</taxon>
        <taxon>Lasiosphaeria</taxon>
    </lineage>
</organism>
<sequence length="169" mass="18648">MQWGWRVSFDIQSRCHPSIERDFLILPLCLFLVFNGHPMSGINQTPSLGPHRRTAFIHCTLHGRCWTRASSHELSIPRWAWALDTSDTNKQSTSTELYGAGAETPLRSQNGANRAIEWAASTEHGYMDSSLCSTSVRACLRNKNGGPADQGETASRPRQSSDASVTAVC</sequence>
<evidence type="ECO:0000313" key="3">
    <source>
        <dbReference type="Proteomes" id="UP001287356"/>
    </source>
</evidence>
<comment type="caution">
    <text evidence="2">The sequence shown here is derived from an EMBL/GenBank/DDBJ whole genome shotgun (WGS) entry which is preliminary data.</text>
</comment>
<reference evidence="2" key="2">
    <citation type="submission" date="2023-06" db="EMBL/GenBank/DDBJ databases">
        <authorList>
            <consortium name="Lawrence Berkeley National Laboratory"/>
            <person name="Haridas S."/>
            <person name="Hensen N."/>
            <person name="Bonometti L."/>
            <person name="Westerberg I."/>
            <person name="Brannstrom I.O."/>
            <person name="Guillou S."/>
            <person name="Cros-Aarteil S."/>
            <person name="Calhoun S."/>
            <person name="Kuo A."/>
            <person name="Mondo S."/>
            <person name="Pangilinan J."/>
            <person name="Riley R."/>
            <person name="Labutti K."/>
            <person name="Andreopoulos B."/>
            <person name="Lipzen A."/>
            <person name="Chen C."/>
            <person name="Yanf M."/>
            <person name="Daum C."/>
            <person name="Ng V."/>
            <person name="Clum A."/>
            <person name="Steindorff A."/>
            <person name="Ohm R."/>
            <person name="Martin F."/>
            <person name="Silar P."/>
            <person name="Natvig D."/>
            <person name="Lalanne C."/>
            <person name="Gautier V."/>
            <person name="Ament-Velasquez S.L."/>
            <person name="Kruys A."/>
            <person name="Hutchinson M.I."/>
            <person name="Powell A.J."/>
            <person name="Barry K."/>
            <person name="Miller A.N."/>
            <person name="Grigoriev I.V."/>
            <person name="Debuchy R."/>
            <person name="Gladieux P."/>
            <person name="Thoren M.H."/>
            <person name="Johannesson H."/>
        </authorList>
    </citation>
    <scope>NUCLEOTIDE SEQUENCE</scope>
    <source>
        <strain evidence="2">CBS 958.72</strain>
    </source>
</reference>